<dbReference type="SUPFAM" id="SSF48508">
    <property type="entry name" value="Nuclear receptor ligand-binding domain"/>
    <property type="match status" value="1"/>
</dbReference>
<dbReference type="GO" id="GO:0008270">
    <property type="term" value="F:zinc ion binding"/>
    <property type="evidence" value="ECO:0007669"/>
    <property type="project" value="UniProtKB-KW"/>
</dbReference>
<evidence type="ECO:0000256" key="2">
    <source>
        <dbReference type="ARBA" id="ARBA00005993"/>
    </source>
</evidence>
<keyword evidence="10 11" id="KW-0539">Nucleus</keyword>
<sequence length="349" mass="40107">MSSCVVCGKPGQHNYHFGARTCGACGAFFRRTIAEQRVYQCRKGKNCDIKKDSRSSCRACRLQKCVDVGMFKTQGSKSPAQESSNLVSYTNLLSTTSINEDSKSGLITPTIVDISINYPTLHQLLTGVRTFLSSQKSLVTLENKAVKFPDKEYVFVKKHEYDVMERHCIILIFSMLNDFFEPFKMYSQEDKIQIMKNYAVKFNTLMKSYLTSMYFPSMEDKKWMTHYGQVIDTEDSYHFICNHVKGEFARKTRSKTLGQSLLNHSKRLAYQFFLKNITEIDVAALAYIVFSLETEKLSLGNEHIEKMKNLVFEELSGYYISTMGNQQGILKYSNVLYLVDRIMASFVML</sequence>
<dbReference type="InterPro" id="IPR001628">
    <property type="entry name" value="Znf_hrmn_rcpt"/>
</dbReference>
<dbReference type="PANTHER" id="PTHR46011">
    <property type="entry name" value="NUCLEAR HORMONE RECEPTOR FAMILY MEMBER NHR-86-RELATED"/>
    <property type="match status" value="1"/>
</dbReference>
<evidence type="ECO:0000256" key="11">
    <source>
        <dbReference type="RuleBase" id="RU004334"/>
    </source>
</evidence>
<dbReference type="GO" id="GO:0000978">
    <property type="term" value="F:RNA polymerase II cis-regulatory region sequence-specific DNA binding"/>
    <property type="evidence" value="ECO:0007669"/>
    <property type="project" value="InterPro"/>
</dbReference>
<evidence type="ECO:0000256" key="7">
    <source>
        <dbReference type="ARBA" id="ARBA00023125"/>
    </source>
</evidence>
<keyword evidence="6 11" id="KW-0805">Transcription regulation</keyword>
<dbReference type="CDD" id="cd06960">
    <property type="entry name" value="NR_DBD_HNF4A"/>
    <property type="match status" value="1"/>
</dbReference>
<dbReference type="SMART" id="SM00399">
    <property type="entry name" value="ZnF_C4"/>
    <property type="match status" value="1"/>
</dbReference>
<keyword evidence="8 11" id="KW-0804">Transcription</keyword>
<protein>
    <submittedName>
        <fullName evidence="14">Nuclear receptor domain-containing protein</fullName>
    </submittedName>
</protein>
<evidence type="ECO:0000259" key="12">
    <source>
        <dbReference type="PROSITE" id="PS51030"/>
    </source>
</evidence>
<comment type="similarity">
    <text evidence="2 11">Belongs to the nuclear hormone receptor family.</text>
</comment>
<keyword evidence="5 11" id="KW-0862">Zinc</keyword>
<dbReference type="InterPro" id="IPR035500">
    <property type="entry name" value="NHR-like_dom_sf"/>
</dbReference>
<keyword evidence="4 11" id="KW-0863">Zinc-finger</keyword>
<evidence type="ECO:0000256" key="10">
    <source>
        <dbReference type="ARBA" id="ARBA00023242"/>
    </source>
</evidence>
<name>A0A914EGH8_9BILA</name>
<evidence type="ECO:0000313" key="14">
    <source>
        <dbReference type="WBParaSite" id="ACRNAN_scaffold8157.g7082.t1"/>
    </source>
</evidence>
<evidence type="ECO:0000256" key="1">
    <source>
        <dbReference type="ARBA" id="ARBA00004123"/>
    </source>
</evidence>
<keyword evidence="3 11" id="KW-0479">Metal-binding</keyword>
<dbReference type="WBParaSite" id="ACRNAN_scaffold8157.g7082.t1">
    <property type="protein sequence ID" value="ACRNAN_scaffold8157.g7082.t1"/>
    <property type="gene ID" value="ACRNAN_scaffold8157.g7082"/>
</dbReference>
<dbReference type="GO" id="GO:0005634">
    <property type="term" value="C:nucleus"/>
    <property type="evidence" value="ECO:0007669"/>
    <property type="project" value="UniProtKB-SubCell"/>
</dbReference>
<dbReference type="InterPro" id="IPR049636">
    <property type="entry name" value="HNF4-like_DBD"/>
</dbReference>
<dbReference type="Pfam" id="PF00105">
    <property type="entry name" value="zf-C4"/>
    <property type="match status" value="1"/>
</dbReference>
<evidence type="ECO:0000256" key="5">
    <source>
        <dbReference type="ARBA" id="ARBA00022833"/>
    </source>
</evidence>
<dbReference type="GO" id="GO:0003700">
    <property type="term" value="F:DNA-binding transcription factor activity"/>
    <property type="evidence" value="ECO:0007669"/>
    <property type="project" value="InterPro"/>
</dbReference>
<dbReference type="AlphaFoldDB" id="A0A914EGH8"/>
<comment type="subcellular location">
    <subcellularLocation>
        <location evidence="1 11">Nucleus</location>
    </subcellularLocation>
</comment>
<evidence type="ECO:0000256" key="9">
    <source>
        <dbReference type="ARBA" id="ARBA00023170"/>
    </source>
</evidence>
<dbReference type="Proteomes" id="UP000887540">
    <property type="component" value="Unplaced"/>
</dbReference>
<dbReference type="PRINTS" id="PR00047">
    <property type="entry name" value="STROIDFINGER"/>
</dbReference>
<evidence type="ECO:0000256" key="3">
    <source>
        <dbReference type="ARBA" id="ARBA00022723"/>
    </source>
</evidence>
<keyword evidence="13" id="KW-1185">Reference proteome</keyword>
<dbReference type="Gene3D" id="1.10.565.10">
    <property type="entry name" value="Retinoid X Receptor"/>
    <property type="match status" value="1"/>
</dbReference>
<evidence type="ECO:0000256" key="8">
    <source>
        <dbReference type="ARBA" id="ARBA00023163"/>
    </source>
</evidence>
<dbReference type="InterPro" id="IPR013088">
    <property type="entry name" value="Znf_NHR/GATA"/>
</dbReference>
<dbReference type="SUPFAM" id="SSF57716">
    <property type="entry name" value="Glucocorticoid receptor-like (DNA-binding domain)"/>
    <property type="match status" value="1"/>
</dbReference>
<reference evidence="14" key="1">
    <citation type="submission" date="2022-11" db="UniProtKB">
        <authorList>
            <consortium name="WormBaseParasite"/>
        </authorList>
    </citation>
    <scope>IDENTIFICATION</scope>
</reference>
<dbReference type="PROSITE" id="PS00031">
    <property type="entry name" value="NUCLEAR_REC_DBD_1"/>
    <property type="match status" value="1"/>
</dbReference>
<dbReference type="PROSITE" id="PS51030">
    <property type="entry name" value="NUCLEAR_REC_DBD_2"/>
    <property type="match status" value="1"/>
</dbReference>
<proteinExistence type="inferred from homology"/>
<feature type="domain" description="Nuclear receptor" evidence="12">
    <location>
        <begin position="1"/>
        <end position="77"/>
    </location>
</feature>
<dbReference type="InterPro" id="IPR000536">
    <property type="entry name" value="Nucl_hrmn_rcpt_lig-bd"/>
</dbReference>
<dbReference type="SMART" id="SM00430">
    <property type="entry name" value="HOLI"/>
    <property type="match status" value="1"/>
</dbReference>
<evidence type="ECO:0000313" key="13">
    <source>
        <dbReference type="Proteomes" id="UP000887540"/>
    </source>
</evidence>
<evidence type="ECO:0000256" key="6">
    <source>
        <dbReference type="ARBA" id="ARBA00023015"/>
    </source>
</evidence>
<dbReference type="Gene3D" id="3.30.50.10">
    <property type="entry name" value="Erythroid Transcription Factor GATA-1, subunit A"/>
    <property type="match status" value="1"/>
</dbReference>
<keyword evidence="7 11" id="KW-0238">DNA-binding</keyword>
<dbReference type="GO" id="GO:0006357">
    <property type="term" value="P:regulation of transcription by RNA polymerase II"/>
    <property type="evidence" value="ECO:0007669"/>
    <property type="project" value="TreeGrafter"/>
</dbReference>
<evidence type="ECO:0000256" key="4">
    <source>
        <dbReference type="ARBA" id="ARBA00022771"/>
    </source>
</evidence>
<dbReference type="PANTHER" id="PTHR46011:SF20">
    <property type="entry name" value="NUCLEAR HORMONE RECEPTOR FAMILY MEMBER ODR-7"/>
    <property type="match status" value="1"/>
</dbReference>
<accession>A0A914EGH8</accession>
<keyword evidence="9 11" id="KW-0675">Receptor</keyword>
<dbReference type="Pfam" id="PF00104">
    <property type="entry name" value="Hormone_recep"/>
    <property type="match status" value="1"/>
</dbReference>
<organism evidence="13 14">
    <name type="scientific">Acrobeloides nanus</name>
    <dbReference type="NCBI Taxonomy" id="290746"/>
    <lineage>
        <taxon>Eukaryota</taxon>
        <taxon>Metazoa</taxon>
        <taxon>Ecdysozoa</taxon>
        <taxon>Nematoda</taxon>
        <taxon>Chromadorea</taxon>
        <taxon>Rhabditida</taxon>
        <taxon>Tylenchina</taxon>
        <taxon>Cephalobomorpha</taxon>
        <taxon>Cephaloboidea</taxon>
        <taxon>Cephalobidae</taxon>
        <taxon>Acrobeloides</taxon>
    </lineage>
</organism>